<dbReference type="PROSITE" id="PS50188">
    <property type="entry name" value="B302_SPRY"/>
    <property type="match status" value="1"/>
</dbReference>
<keyword evidence="2" id="KW-1185">Reference proteome</keyword>
<dbReference type="InterPro" id="IPR001870">
    <property type="entry name" value="B30.2/SPRY"/>
</dbReference>
<dbReference type="WBParaSite" id="GPLIN_001385900">
    <property type="protein sequence ID" value="GPLIN_001385900"/>
    <property type="gene ID" value="GPLIN_001385900"/>
</dbReference>
<evidence type="ECO:0000313" key="2">
    <source>
        <dbReference type="Proteomes" id="UP000050741"/>
    </source>
</evidence>
<dbReference type="AlphaFoldDB" id="A0A183CLV3"/>
<dbReference type="Proteomes" id="UP000050741">
    <property type="component" value="Unassembled WGS sequence"/>
</dbReference>
<reference evidence="3" key="3">
    <citation type="submission" date="2016-06" db="UniProtKB">
        <authorList>
            <consortium name="WormBaseParasite"/>
        </authorList>
    </citation>
    <scope>IDENTIFICATION</scope>
</reference>
<protein>
    <submittedName>
        <fullName evidence="3">B30.2/SPRY domain-containing protein</fullName>
    </submittedName>
</protein>
<dbReference type="InterPro" id="IPR003877">
    <property type="entry name" value="SPRY_dom"/>
</dbReference>
<organism evidence="2 3">
    <name type="scientific">Globodera pallida</name>
    <name type="common">Potato cyst nematode worm</name>
    <name type="synonym">Heterodera pallida</name>
    <dbReference type="NCBI Taxonomy" id="36090"/>
    <lineage>
        <taxon>Eukaryota</taxon>
        <taxon>Metazoa</taxon>
        <taxon>Ecdysozoa</taxon>
        <taxon>Nematoda</taxon>
        <taxon>Chromadorea</taxon>
        <taxon>Rhabditida</taxon>
        <taxon>Tylenchina</taxon>
        <taxon>Tylenchomorpha</taxon>
        <taxon>Tylenchoidea</taxon>
        <taxon>Heteroderidae</taxon>
        <taxon>Heteroderinae</taxon>
        <taxon>Globodera</taxon>
    </lineage>
</organism>
<dbReference type="InterPro" id="IPR013320">
    <property type="entry name" value="ConA-like_dom_sf"/>
</dbReference>
<sequence>MRLVRAERPLPTNPFGIFYYEVTILEHHYAIFIGLGTKQMPLNGWVGRYKGTYAYDSWGSFWGHAVAGCCHFNDGRPYINGKPKFGVGDVIGCGVDLATRQIIYTKNGRRLGEK</sequence>
<dbReference type="SUPFAM" id="SSF49899">
    <property type="entry name" value="Concanavalin A-like lectins/glucanases"/>
    <property type="match status" value="1"/>
</dbReference>
<evidence type="ECO:0000259" key="1">
    <source>
        <dbReference type="PROSITE" id="PS50188"/>
    </source>
</evidence>
<dbReference type="CDD" id="cd12885">
    <property type="entry name" value="SPRY_RanBP_like"/>
    <property type="match status" value="1"/>
</dbReference>
<reference evidence="2" key="2">
    <citation type="submission" date="2014-05" db="EMBL/GenBank/DDBJ databases">
        <title>The genome and life-stage specific transcriptomes of Globodera pallida elucidate key aspects of plant parasitism by a cyst nematode.</title>
        <authorList>
            <person name="Cotton J.A."/>
            <person name="Lilley C.J."/>
            <person name="Jones L.M."/>
            <person name="Kikuchi T."/>
            <person name="Reid A.J."/>
            <person name="Thorpe P."/>
            <person name="Tsai I.J."/>
            <person name="Beasley H."/>
            <person name="Blok V."/>
            <person name="Cock P.J.A."/>
            <person name="Van den Akker S.E."/>
            <person name="Holroyd N."/>
            <person name="Hunt M."/>
            <person name="Mantelin S."/>
            <person name="Naghra H."/>
            <person name="Pain A."/>
            <person name="Palomares-Rius J.E."/>
            <person name="Zarowiecki M."/>
            <person name="Berriman M."/>
            <person name="Jones J.T."/>
            <person name="Urwin P.E."/>
        </authorList>
    </citation>
    <scope>NUCLEOTIDE SEQUENCE [LARGE SCALE GENOMIC DNA]</scope>
    <source>
        <strain evidence="2">Lindley</strain>
    </source>
</reference>
<proteinExistence type="predicted"/>
<dbReference type="InterPro" id="IPR043136">
    <property type="entry name" value="B30.2/SPRY_sf"/>
</dbReference>
<name>A0A183CLV3_GLOPA</name>
<dbReference type="Pfam" id="PF00622">
    <property type="entry name" value="SPRY"/>
    <property type="match status" value="1"/>
</dbReference>
<accession>A0A183CLV3</accession>
<dbReference type="InterPro" id="IPR050618">
    <property type="entry name" value="Ubq-SigPath_Reg"/>
</dbReference>
<reference evidence="2" key="1">
    <citation type="submission" date="2013-12" db="EMBL/GenBank/DDBJ databases">
        <authorList>
            <person name="Aslett M."/>
        </authorList>
    </citation>
    <scope>NUCLEOTIDE SEQUENCE [LARGE SCALE GENOMIC DNA]</scope>
    <source>
        <strain evidence="2">Lindley</strain>
    </source>
</reference>
<dbReference type="PANTHER" id="PTHR12864">
    <property type="entry name" value="RAN BINDING PROTEIN 9-RELATED"/>
    <property type="match status" value="1"/>
</dbReference>
<dbReference type="InterPro" id="IPR044736">
    <property type="entry name" value="Gid1/RanBPM/SPLA_SPRY"/>
</dbReference>
<feature type="domain" description="B30.2/SPRY" evidence="1">
    <location>
        <begin position="1"/>
        <end position="114"/>
    </location>
</feature>
<dbReference type="Gene3D" id="2.60.120.920">
    <property type="match status" value="1"/>
</dbReference>
<evidence type="ECO:0000313" key="3">
    <source>
        <dbReference type="WBParaSite" id="GPLIN_001385900"/>
    </source>
</evidence>